<keyword evidence="3" id="KW-0547">Nucleotide-binding</keyword>
<feature type="region of interest" description="Disordered" evidence="1">
    <location>
        <begin position="237"/>
        <end position="260"/>
    </location>
</feature>
<reference evidence="3 4" key="1">
    <citation type="submission" date="2018-07" db="EMBL/GenBank/DDBJ databases">
        <title>Genome sequences of Haloplanus sp. CBA1112.</title>
        <authorList>
            <person name="Kim Y.B."/>
            <person name="Roh S.W."/>
        </authorList>
    </citation>
    <scope>NUCLEOTIDE SEQUENCE [LARGE SCALE GENOMIC DNA]</scope>
    <source>
        <strain evidence="3 4">CBA1112</strain>
        <plasmid evidence="4">pcba1112-01</plasmid>
    </source>
</reference>
<accession>A0A345E8C5</accession>
<dbReference type="EMBL" id="CP031147">
    <property type="protein sequence ID" value="AXG08447.1"/>
    <property type="molecule type" value="Genomic_DNA"/>
</dbReference>
<dbReference type="Gene3D" id="3.40.50.300">
    <property type="entry name" value="P-loop containing nucleotide triphosphate hydrolases"/>
    <property type="match status" value="1"/>
</dbReference>
<keyword evidence="3" id="KW-0614">Plasmid</keyword>
<dbReference type="KEGG" id="haq:DU484_00490"/>
<dbReference type="GeneID" id="37285410"/>
<geneLocation type="plasmid" evidence="4">
    <name>pcba1112-01</name>
</geneLocation>
<dbReference type="InterPro" id="IPR027417">
    <property type="entry name" value="P-loop_NTPase"/>
</dbReference>
<dbReference type="AlphaFoldDB" id="A0A345E8C5"/>
<name>A0A345E8C5_9EURY</name>
<dbReference type="InterPro" id="IPR001650">
    <property type="entry name" value="Helicase_C-like"/>
</dbReference>
<dbReference type="CDD" id="cd18785">
    <property type="entry name" value="SF2_C"/>
    <property type="match status" value="1"/>
</dbReference>
<keyword evidence="3" id="KW-0347">Helicase</keyword>
<sequence>MNKTHHVGQYLIAETIKRARGRDKPFCVGDQPSDKYYIANLSPEYGSADREEFDAKTRPSSISLECQPEREATISLHVGFEFYVPSAPTFEEYQSIQERRIRAGKISIAEGADDVDTWEEVDRSQIDDDILYGFDEPFFRRGSVAVERDLTVAELQQQAGDITTELNKTLREEVASLAEAHAIVDHSIDPPTSSAEDLVDLSESEFDGHKSDLQRLSPDALDWDVRFRASMSDGELELTLSNHPPTAESSDPNDGPGERYLFNPQITLTAPLKPYTFELIPEDYRYDQTMWAKGRNCSTTVDKTTSPKTVKTTPVPTAPVYEFEFNTEYNTEFAELARGETLGVLRDIADGMEAYHDAWTGPRRTEVAAELDLDAAELAEFDADAEDFATEIERFKHGLTVLEEDPQALRAFQLMNEVNARQHEFPGWRLFQLVFIVSNLSAIARREHPELATDYDELADVLWFPTGGGKTEAYLGLIVFNLFYDRLRGKDQGVTAWIRFPLRLLSRQQKSRFLESMLHAEQIRRSESELGLSGAGEPFSLGFFAGSYDTPNSIGTNRDTFREMFQESQEQLEDRCQVIDSCPLCHSSISVEYDSEANSVFHTCTGDDCLGRLPLYVIDRDIYRYVPSILLGSLDKIAITGQQPRFANLLGNYTTWCPDHGYGYSGKCSEHQLCDRDPEELEQVDPDEAYDPVPTLHLVDEVHLLNEELGTFAAHYETLYQTLCEEIHGKQPKILTSTATIAEYERQIEHLFQKDATRFPADGPVRGETFYGELTETIEREYLGFTPANRSHLYAVLDTVIDYHQLIRDAYDTPAAELAAQAGIDELSEAEKADILDLYETSVVYFNNKRRKDRYRENIAKYAVRKMKREGYEHPIRERQLTADTENPELLAQLEDPGETPFGERIDTVPSTSFIGHGIDVDRFNMMLFYGYPRRTFQYIQSSSRVGRQSGVVGFVLDVFDPLKERDDHRYRYFEKLHEYLDRTVEPVPIDRWAKFGIDRTFTGILNSLLIQYYRPEMYRQYELALDDNGPEPANVQKANHLYELMTNDRYGELTKERLQSLVERAYGLENDHYTNPYFYDEVRRKTNNVWQFWIQDLPSMSYPQFPEGKEPMISLRDIGDQGSLTPQYNNQDFVDELTSGGD</sequence>
<dbReference type="Proteomes" id="UP000252985">
    <property type="component" value="Plasmid pCBA1112-01"/>
</dbReference>
<dbReference type="SUPFAM" id="SSF52540">
    <property type="entry name" value="P-loop containing nucleoside triphosphate hydrolases"/>
    <property type="match status" value="1"/>
</dbReference>
<evidence type="ECO:0000313" key="4">
    <source>
        <dbReference type="Proteomes" id="UP000252985"/>
    </source>
</evidence>
<evidence type="ECO:0000313" key="3">
    <source>
        <dbReference type="EMBL" id="AXG08447.1"/>
    </source>
</evidence>
<evidence type="ECO:0000256" key="1">
    <source>
        <dbReference type="SAM" id="MobiDB-lite"/>
    </source>
</evidence>
<proteinExistence type="predicted"/>
<dbReference type="RefSeq" id="WP_114604771.1">
    <property type="nucleotide sequence ID" value="NZ_CP031147.1"/>
</dbReference>
<gene>
    <name evidence="3" type="ORF">DU484_00490</name>
</gene>
<organism evidence="3 4">
    <name type="scientific">Haloplanus rubicundus</name>
    <dbReference type="NCBI Taxonomy" id="1547898"/>
    <lineage>
        <taxon>Archaea</taxon>
        <taxon>Methanobacteriati</taxon>
        <taxon>Methanobacteriota</taxon>
        <taxon>Stenosarchaea group</taxon>
        <taxon>Halobacteria</taxon>
        <taxon>Halobacteriales</taxon>
        <taxon>Haloferacaceae</taxon>
        <taxon>Haloplanus</taxon>
    </lineage>
</organism>
<dbReference type="GO" id="GO:0004386">
    <property type="term" value="F:helicase activity"/>
    <property type="evidence" value="ECO:0007669"/>
    <property type="project" value="UniProtKB-KW"/>
</dbReference>
<protein>
    <submittedName>
        <fullName evidence="3">Helicase</fullName>
    </submittedName>
</protein>
<evidence type="ECO:0000259" key="2">
    <source>
        <dbReference type="PROSITE" id="PS51194"/>
    </source>
</evidence>
<keyword evidence="3" id="KW-0067">ATP-binding</keyword>
<feature type="domain" description="Helicase C-terminal" evidence="2">
    <location>
        <begin position="834"/>
        <end position="996"/>
    </location>
</feature>
<dbReference type="PROSITE" id="PS51194">
    <property type="entry name" value="HELICASE_CTER"/>
    <property type="match status" value="1"/>
</dbReference>
<keyword evidence="3" id="KW-0378">Hydrolase</keyword>
<feature type="compositionally biased region" description="Polar residues" evidence="1">
    <location>
        <begin position="239"/>
        <end position="252"/>
    </location>
</feature>